<name>A0A8J2X0M0_9STRA</name>
<feature type="region of interest" description="Disordered" evidence="1">
    <location>
        <begin position="186"/>
        <end position="205"/>
    </location>
</feature>
<feature type="compositionally biased region" description="Low complexity" evidence="1">
    <location>
        <begin position="36"/>
        <end position="47"/>
    </location>
</feature>
<feature type="region of interest" description="Disordered" evidence="1">
    <location>
        <begin position="295"/>
        <end position="331"/>
    </location>
</feature>
<protein>
    <submittedName>
        <fullName evidence="2">Uncharacterized protein</fullName>
    </submittedName>
</protein>
<feature type="region of interest" description="Disordered" evidence="1">
    <location>
        <begin position="1"/>
        <end position="62"/>
    </location>
</feature>
<evidence type="ECO:0000313" key="2">
    <source>
        <dbReference type="EMBL" id="CAH0369476.1"/>
    </source>
</evidence>
<comment type="caution">
    <text evidence="2">The sequence shown here is derived from an EMBL/GenBank/DDBJ whole genome shotgun (WGS) entry which is preliminary data.</text>
</comment>
<feature type="compositionally biased region" description="Basic and acidic residues" evidence="1">
    <location>
        <begin position="186"/>
        <end position="197"/>
    </location>
</feature>
<reference evidence="2" key="1">
    <citation type="submission" date="2021-11" db="EMBL/GenBank/DDBJ databases">
        <authorList>
            <consortium name="Genoscope - CEA"/>
            <person name="William W."/>
        </authorList>
    </citation>
    <scope>NUCLEOTIDE SEQUENCE</scope>
</reference>
<dbReference type="EMBL" id="CAKKNE010000002">
    <property type="protein sequence ID" value="CAH0369476.1"/>
    <property type="molecule type" value="Genomic_DNA"/>
</dbReference>
<evidence type="ECO:0000313" key="3">
    <source>
        <dbReference type="Proteomes" id="UP000789595"/>
    </source>
</evidence>
<proteinExistence type="predicted"/>
<dbReference type="Proteomes" id="UP000789595">
    <property type="component" value="Unassembled WGS sequence"/>
</dbReference>
<feature type="region of interest" description="Disordered" evidence="1">
    <location>
        <begin position="216"/>
        <end position="265"/>
    </location>
</feature>
<sequence>MSTAEDARRRGPGSLDKMSAAPEDARPAPGTPVRPSPGTTVVTPTKVGPDEWRRDGVGGHTPEDFYARAAELKGAPTTQRGAGVGVVGLTHELSEKDAESFYVQVADLKGDAHAERTRREREERRLSMEREFREILPHTSIGKRRAGWEAPVYWKDKDPKAPPPDASGGSDAAALCAAAAAARREAAAARLRPDEPRAAPPVDRAVSAAAYDIGDAITRPKAPEPDHAPIEWVAPPKRPTSPDGFDFFPDIDERDDNNRAPAPPPGAWWWERLAHGVQNCGPLIEACGDPCHTVVDDDTYPAPAGWNPPPRVSRRGASPPRAPPSGGKGPA</sequence>
<feature type="compositionally biased region" description="Basic and acidic residues" evidence="1">
    <location>
        <begin position="48"/>
        <end position="62"/>
    </location>
</feature>
<organism evidence="2 3">
    <name type="scientific">Pelagomonas calceolata</name>
    <dbReference type="NCBI Taxonomy" id="35677"/>
    <lineage>
        <taxon>Eukaryota</taxon>
        <taxon>Sar</taxon>
        <taxon>Stramenopiles</taxon>
        <taxon>Ochrophyta</taxon>
        <taxon>Pelagophyceae</taxon>
        <taxon>Pelagomonadales</taxon>
        <taxon>Pelagomonadaceae</taxon>
        <taxon>Pelagomonas</taxon>
    </lineage>
</organism>
<evidence type="ECO:0000256" key="1">
    <source>
        <dbReference type="SAM" id="MobiDB-lite"/>
    </source>
</evidence>
<keyword evidence="3" id="KW-1185">Reference proteome</keyword>
<gene>
    <name evidence="2" type="ORF">PECAL_2P25990</name>
</gene>
<dbReference type="AlphaFoldDB" id="A0A8J2X0M0"/>
<accession>A0A8J2X0M0</accession>